<reference evidence="3" key="1">
    <citation type="journal article" date="2019" name="Int. J. Syst. Evol. Microbiol.">
        <title>The Global Catalogue of Microorganisms (GCM) 10K type strain sequencing project: providing services to taxonomists for standard genome sequencing and annotation.</title>
        <authorList>
            <consortium name="The Broad Institute Genomics Platform"/>
            <consortium name="The Broad Institute Genome Sequencing Center for Infectious Disease"/>
            <person name="Wu L."/>
            <person name="Ma J."/>
        </authorList>
    </citation>
    <scope>NUCLEOTIDE SEQUENCE [LARGE SCALE GENOMIC DNA]</scope>
    <source>
        <strain evidence="3">JCM 4594</strain>
    </source>
</reference>
<feature type="transmembrane region" description="Helical" evidence="1">
    <location>
        <begin position="267"/>
        <end position="287"/>
    </location>
</feature>
<evidence type="ECO:0000313" key="3">
    <source>
        <dbReference type="Proteomes" id="UP000600946"/>
    </source>
</evidence>
<keyword evidence="3" id="KW-1185">Reference proteome</keyword>
<evidence type="ECO:0000256" key="1">
    <source>
        <dbReference type="SAM" id="Phobius"/>
    </source>
</evidence>
<comment type="caution">
    <text evidence="2">The sequence shown here is derived from an EMBL/GenBank/DDBJ whole genome shotgun (WGS) entry which is preliminary data.</text>
</comment>
<sequence length="296" mass="29956">MKLTRPAPKALAPKAFAPRALAPKAFTPLLVVPAVVAAALVGLAAPGAFADQAPLASAESRAAARQAASAPATIDTLSRFFARDGKVALKAAAPHIEGDAVPVYTLSPGFVAGRAGAPVAQLEYLASTAVSSDGQKASLWTVQEGSSWQVVNIATGDDETRYAAAGAAKLPGGTVFQEPQINAWYVEKGSKVLPLDEDAVKAVGANGTTLAAYQRRVATAYGDKLPGSAYDRSGKAGGYAETAAETRAQAAQAAAVAARHDDGLPTVTATVAGAGVLLALGLTGTAVRRRRTAERG</sequence>
<protein>
    <submittedName>
        <fullName evidence="2">Uncharacterized protein</fullName>
    </submittedName>
</protein>
<keyword evidence="1" id="KW-1133">Transmembrane helix</keyword>
<dbReference type="EMBL" id="BMUU01000007">
    <property type="protein sequence ID" value="GGY45247.1"/>
    <property type="molecule type" value="Genomic_DNA"/>
</dbReference>
<organism evidence="2 3">
    <name type="scientific">Streptomyces xanthochromogenes</name>
    <dbReference type="NCBI Taxonomy" id="67384"/>
    <lineage>
        <taxon>Bacteria</taxon>
        <taxon>Bacillati</taxon>
        <taxon>Actinomycetota</taxon>
        <taxon>Actinomycetes</taxon>
        <taxon>Kitasatosporales</taxon>
        <taxon>Streptomycetaceae</taxon>
        <taxon>Streptomyces</taxon>
    </lineage>
</organism>
<dbReference type="Proteomes" id="UP000600946">
    <property type="component" value="Unassembled WGS sequence"/>
</dbReference>
<evidence type="ECO:0000313" key="2">
    <source>
        <dbReference type="EMBL" id="GGY45247.1"/>
    </source>
</evidence>
<gene>
    <name evidence="2" type="ORF">GCM10010326_44130</name>
</gene>
<proteinExistence type="predicted"/>
<keyword evidence="1" id="KW-0812">Transmembrane</keyword>
<accession>A0ABQ3ACQ2</accession>
<keyword evidence="1" id="KW-0472">Membrane</keyword>
<name>A0ABQ3ACQ2_9ACTN</name>